<gene>
    <name evidence="2" type="ORF">ACFPZ3_29195</name>
</gene>
<evidence type="ECO:0000313" key="2">
    <source>
        <dbReference type="EMBL" id="MFC5827959.1"/>
    </source>
</evidence>
<sequence>MIGMQKFSSSTAALTEEYGIEIGRWTEYGGTDFMPFGAMWCVIPPNSSSQADQHPEIELAVVVEGDADFDVAGAREHAPAGSAILLGSQERHVIHNRSAGDPLVLLSMYWMPEGAGHAR</sequence>
<comment type="caution">
    <text evidence="2">The sequence shown here is derived from an EMBL/GenBank/DDBJ whole genome shotgun (WGS) entry which is preliminary data.</text>
</comment>
<reference evidence="3" key="1">
    <citation type="journal article" date="2019" name="Int. J. Syst. Evol. Microbiol.">
        <title>The Global Catalogue of Microorganisms (GCM) 10K type strain sequencing project: providing services to taxonomists for standard genome sequencing and annotation.</title>
        <authorList>
            <consortium name="The Broad Institute Genomics Platform"/>
            <consortium name="The Broad Institute Genome Sequencing Center for Infectious Disease"/>
            <person name="Wu L."/>
            <person name="Ma J."/>
        </authorList>
    </citation>
    <scope>NUCLEOTIDE SEQUENCE [LARGE SCALE GENOMIC DNA]</scope>
    <source>
        <strain evidence="3">CCUG 53903</strain>
    </source>
</reference>
<proteinExistence type="predicted"/>
<feature type="domain" description="Cupin type-2" evidence="1">
    <location>
        <begin position="40"/>
        <end position="109"/>
    </location>
</feature>
<evidence type="ECO:0000313" key="3">
    <source>
        <dbReference type="Proteomes" id="UP001596058"/>
    </source>
</evidence>
<dbReference type="InterPro" id="IPR011051">
    <property type="entry name" value="RmlC_Cupin_sf"/>
</dbReference>
<dbReference type="Gene3D" id="2.60.120.10">
    <property type="entry name" value="Jelly Rolls"/>
    <property type="match status" value="1"/>
</dbReference>
<dbReference type="Pfam" id="PF07883">
    <property type="entry name" value="Cupin_2"/>
    <property type="match status" value="1"/>
</dbReference>
<dbReference type="Proteomes" id="UP001596058">
    <property type="component" value="Unassembled WGS sequence"/>
</dbReference>
<dbReference type="SUPFAM" id="SSF51182">
    <property type="entry name" value="RmlC-like cupins"/>
    <property type="match status" value="1"/>
</dbReference>
<evidence type="ECO:0000259" key="1">
    <source>
        <dbReference type="Pfam" id="PF07883"/>
    </source>
</evidence>
<organism evidence="2 3">
    <name type="scientific">Nonomuraea insulae</name>
    <dbReference type="NCBI Taxonomy" id="1616787"/>
    <lineage>
        <taxon>Bacteria</taxon>
        <taxon>Bacillati</taxon>
        <taxon>Actinomycetota</taxon>
        <taxon>Actinomycetes</taxon>
        <taxon>Streptosporangiales</taxon>
        <taxon>Streptosporangiaceae</taxon>
        <taxon>Nonomuraea</taxon>
    </lineage>
</organism>
<protein>
    <submittedName>
        <fullName evidence="2">Cupin domain-containing protein</fullName>
    </submittedName>
</protein>
<accession>A0ABW1CQD5</accession>
<dbReference type="InterPro" id="IPR013096">
    <property type="entry name" value="Cupin_2"/>
</dbReference>
<dbReference type="EMBL" id="JBHSPA010000031">
    <property type="protein sequence ID" value="MFC5827959.1"/>
    <property type="molecule type" value="Genomic_DNA"/>
</dbReference>
<dbReference type="InterPro" id="IPR014710">
    <property type="entry name" value="RmlC-like_jellyroll"/>
</dbReference>
<dbReference type="RefSeq" id="WP_379517459.1">
    <property type="nucleotide sequence ID" value="NZ_JBHSPA010000031.1"/>
</dbReference>
<name>A0ABW1CQD5_9ACTN</name>
<keyword evidence="3" id="KW-1185">Reference proteome</keyword>